<reference evidence="1" key="1">
    <citation type="submission" date="2023-04" db="EMBL/GenBank/DDBJ databases">
        <title>Draft Genome sequencing of Naganishia species isolated from polar environments using Oxford Nanopore Technology.</title>
        <authorList>
            <person name="Leo P."/>
            <person name="Venkateswaran K."/>
        </authorList>
    </citation>
    <scope>NUCLEOTIDE SEQUENCE</scope>
    <source>
        <strain evidence="1">MNA-CCFEE 5262</strain>
    </source>
</reference>
<sequence length="725" mass="81474">MSEPLIAALTAKFPDGLPPWVEPFIKAAKRIEVLQQREKDGKIVTSENKRPVRKCKKKVTKKSKASRRGKAVDDAEEDDDDEDAGEEEDDGLGDRVDDEAMFKKAEEYLQSAIELSGHNEELPYIWMTELQLKHEDWPLARKFASKAAALEPLSSTIGFRLAACYVHEKEFIQAHTYYERAISLLPASERDQYLAKLKRLREQSIDQQNAVFKKDPFDIFPLEVILKIMQFGQIMGDSDFVLKKSWVNRTWRAVLVSNCAELWKTLTFSHTGFANKTWDAKSSVWAERAGKIDTLVFKDISAGAAARISRKQGKYLADARTLEVDVREPAVLSRLASKLSTFERATEHLQIGRHRWSRARIYDGIRTSSEISCGMLPDLASHQRIQSIKIECVDFISTSNQRMWDGAVFVVRAGTPELRDYSSLKTLVLNQCGFDNVLRTARPALSGSVGASIEYQKDALHTALRGCPNLEFLEVNYKQNREYKAYAPGQGKRIMMPALRTAILPSPSAVWCIDITAPNLESLAFNSSGFNRYRYENQRLEGTPIRIPSLVPSIDESPCERDGLLKLQAFEIACDDSDTVADLRNWASRLDNVTSLIIRNAGAAFPKEVPTATNPDIRLSTQAVQELTDNLGNWFPKVTELEFEACLIPGKALVNYVRKRKQQAGCVALQRLTLRRCAKLSDKAKLALGEEVPSFAINGESTAASQTMARYVDDDFEAEATVEQD</sequence>
<organism evidence="1 2">
    <name type="scientific">Naganishia adeliensis</name>
    <dbReference type="NCBI Taxonomy" id="92952"/>
    <lineage>
        <taxon>Eukaryota</taxon>
        <taxon>Fungi</taxon>
        <taxon>Dikarya</taxon>
        <taxon>Basidiomycota</taxon>
        <taxon>Agaricomycotina</taxon>
        <taxon>Tremellomycetes</taxon>
        <taxon>Filobasidiales</taxon>
        <taxon>Filobasidiaceae</taxon>
        <taxon>Naganishia</taxon>
    </lineage>
</organism>
<dbReference type="Proteomes" id="UP001230649">
    <property type="component" value="Unassembled WGS sequence"/>
</dbReference>
<proteinExistence type="predicted"/>
<evidence type="ECO:0000313" key="2">
    <source>
        <dbReference type="Proteomes" id="UP001230649"/>
    </source>
</evidence>
<gene>
    <name evidence="1" type="ORF">QFC20_004258</name>
</gene>
<protein>
    <submittedName>
        <fullName evidence="1">Uncharacterized protein</fullName>
    </submittedName>
</protein>
<dbReference type="EMBL" id="JASBWS010000047">
    <property type="protein sequence ID" value="KAJ9105771.1"/>
    <property type="molecule type" value="Genomic_DNA"/>
</dbReference>
<name>A0ACC2W308_9TREE</name>
<comment type="caution">
    <text evidence="1">The sequence shown here is derived from an EMBL/GenBank/DDBJ whole genome shotgun (WGS) entry which is preliminary data.</text>
</comment>
<keyword evidence="2" id="KW-1185">Reference proteome</keyword>
<accession>A0ACC2W308</accession>
<evidence type="ECO:0000313" key="1">
    <source>
        <dbReference type="EMBL" id="KAJ9105771.1"/>
    </source>
</evidence>